<evidence type="ECO:0000256" key="1">
    <source>
        <dbReference type="ARBA" id="ARBA00022679"/>
    </source>
</evidence>
<dbReference type="Pfam" id="PF04227">
    <property type="entry name" value="Indigoidine_A"/>
    <property type="match status" value="2"/>
</dbReference>
<dbReference type="InterPro" id="IPR011611">
    <property type="entry name" value="PfkB_dom"/>
</dbReference>
<dbReference type="SUPFAM" id="SSF53613">
    <property type="entry name" value="Ribokinase-like"/>
    <property type="match status" value="1"/>
</dbReference>
<feature type="domain" description="Carbohydrate kinase PfkB" evidence="8">
    <location>
        <begin position="294"/>
        <end position="441"/>
    </location>
</feature>
<reference evidence="9 10" key="1">
    <citation type="submission" date="2023-08" db="EMBL/GenBank/DDBJ databases">
        <title>A Necator americanus chromosomal reference genome.</title>
        <authorList>
            <person name="Ilik V."/>
            <person name="Petrzelkova K.J."/>
            <person name="Pardy F."/>
            <person name="Fuh T."/>
            <person name="Niatou-Singa F.S."/>
            <person name="Gouil Q."/>
            <person name="Baker L."/>
            <person name="Ritchie M.E."/>
            <person name="Jex A.R."/>
            <person name="Gazzola D."/>
            <person name="Li H."/>
            <person name="Toshio Fujiwara R."/>
            <person name="Zhan B."/>
            <person name="Aroian R.V."/>
            <person name="Pafco B."/>
            <person name="Schwarz E.M."/>
        </authorList>
    </citation>
    <scope>NUCLEOTIDE SEQUENCE [LARGE SCALE GENOMIC DNA]</scope>
    <source>
        <strain evidence="9 10">Aroian</strain>
        <tissue evidence="9">Whole animal</tissue>
    </source>
</reference>
<keyword evidence="10" id="KW-1185">Reference proteome</keyword>
<evidence type="ECO:0000256" key="3">
    <source>
        <dbReference type="ARBA" id="ARBA00022777"/>
    </source>
</evidence>
<sequence length="463" mass="49705">MFIVSPAVQSALATKKGVVALESTVITHGLPYPQNLETAKSLEEIIRSEGCEPATIALIDGDVHVGLTNTELSKVANSIDAMKVSRRDIAYALNKKVVGGTTVAATMYLAHMAGIEVLATGGIGGVHRGVEQTLDISADLVELARTPVVVVCSGVKSILDISRTVEFLTHKEANTSFFFEETSKELGLCGGTILACPIPKEFQLDGNKIEDVVQMALKESKEKGILSKDVTPFVLGRVNEMTSGVSMRTNIALLKNNARIGGQLASSLAKQKQSRIVLAIPSEEQNAKPSKRPKIVIIGATIVDFESLTEEEVKNDGASYAGRVTKRCGGVGRNHADALTSLGCDVSFVSVVGNDDNGKYFLDQCSHMDCSRVEMVEDLPTAVYTSVNVRGEVQFGISSIGEIVSRISPEMILRNEDVISTAEYVLFDGNVPTETITKIVDLTRFYKGNGHEVDVSPKSHIPH</sequence>
<dbReference type="PROSITE" id="PS00583">
    <property type="entry name" value="PFKB_KINASES_1"/>
    <property type="match status" value="1"/>
</dbReference>
<name>A0ABR1EDW0_NECAM</name>
<dbReference type="SUPFAM" id="SSF110581">
    <property type="entry name" value="Indigoidine synthase A-like"/>
    <property type="match status" value="1"/>
</dbReference>
<evidence type="ECO:0000256" key="5">
    <source>
        <dbReference type="ARBA" id="ARBA00023211"/>
    </source>
</evidence>
<evidence type="ECO:0000313" key="10">
    <source>
        <dbReference type="Proteomes" id="UP001303046"/>
    </source>
</evidence>
<evidence type="ECO:0000313" key="9">
    <source>
        <dbReference type="EMBL" id="KAK6760882.1"/>
    </source>
</evidence>
<accession>A0ABR1EDW0</accession>
<evidence type="ECO:0000256" key="2">
    <source>
        <dbReference type="ARBA" id="ARBA00022723"/>
    </source>
</evidence>
<keyword evidence="2" id="KW-0479">Metal-binding</keyword>
<evidence type="ECO:0000256" key="4">
    <source>
        <dbReference type="ARBA" id="ARBA00022801"/>
    </source>
</evidence>
<keyword evidence="6" id="KW-0456">Lyase</keyword>
<gene>
    <name evidence="9" type="primary">Necator_chrX.g22249</name>
    <name evidence="9" type="ORF">RB195_022088</name>
</gene>
<comment type="caution">
    <text evidence="9">The sequence shown here is derived from an EMBL/GenBank/DDBJ whole genome shotgun (WGS) entry which is preliminary data.</text>
</comment>
<keyword evidence="4" id="KW-0378">Hydrolase</keyword>
<evidence type="ECO:0000256" key="6">
    <source>
        <dbReference type="ARBA" id="ARBA00023239"/>
    </source>
</evidence>
<keyword evidence="5" id="KW-0464">Manganese</keyword>
<dbReference type="Gene3D" id="3.40.1190.20">
    <property type="match status" value="1"/>
</dbReference>
<dbReference type="PANTHER" id="PTHR42909:SF1">
    <property type="entry name" value="CARBOHYDRATE KINASE PFKB DOMAIN-CONTAINING PROTEIN"/>
    <property type="match status" value="1"/>
</dbReference>
<keyword evidence="3" id="KW-0418">Kinase</keyword>
<evidence type="ECO:0000259" key="8">
    <source>
        <dbReference type="Pfam" id="PF00294"/>
    </source>
</evidence>
<dbReference type="EMBL" id="JAVFWL010000006">
    <property type="protein sequence ID" value="KAK6760882.1"/>
    <property type="molecule type" value="Genomic_DNA"/>
</dbReference>
<dbReference type="InterPro" id="IPR029056">
    <property type="entry name" value="Ribokinase-like"/>
</dbReference>
<protein>
    <recommendedName>
        <fullName evidence="8">Carbohydrate kinase PfkB domain-containing protein</fullName>
    </recommendedName>
</protein>
<organism evidence="9 10">
    <name type="scientific">Necator americanus</name>
    <name type="common">Human hookworm</name>
    <dbReference type="NCBI Taxonomy" id="51031"/>
    <lineage>
        <taxon>Eukaryota</taxon>
        <taxon>Metazoa</taxon>
        <taxon>Ecdysozoa</taxon>
        <taxon>Nematoda</taxon>
        <taxon>Chromadorea</taxon>
        <taxon>Rhabditida</taxon>
        <taxon>Rhabditina</taxon>
        <taxon>Rhabditomorpha</taxon>
        <taxon>Strongyloidea</taxon>
        <taxon>Ancylostomatidae</taxon>
        <taxon>Bunostominae</taxon>
        <taxon>Necator</taxon>
    </lineage>
</organism>
<evidence type="ECO:0000256" key="7">
    <source>
        <dbReference type="ARBA" id="ARBA00023295"/>
    </source>
</evidence>
<keyword evidence="7" id="KW-0326">Glycosidase</keyword>
<dbReference type="PANTHER" id="PTHR42909">
    <property type="entry name" value="ZGC:136858"/>
    <property type="match status" value="1"/>
</dbReference>
<dbReference type="InterPro" id="IPR022830">
    <property type="entry name" value="Indigdn_synthA-like"/>
</dbReference>
<dbReference type="Proteomes" id="UP001303046">
    <property type="component" value="Unassembled WGS sequence"/>
</dbReference>
<dbReference type="Gene3D" id="3.40.1790.10">
    <property type="entry name" value="Indigoidine synthase domain"/>
    <property type="match status" value="2"/>
</dbReference>
<dbReference type="InterPro" id="IPR007342">
    <property type="entry name" value="PsuG"/>
</dbReference>
<keyword evidence="1" id="KW-0808">Transferase</keyword>
<dbReference type="Pfam" id="PF00294">
    <property type="entry name" value="PfkB"/>
    <property type="match status" value="1"/>
</dbReference>
<dbReference type="InterPro" id="IPR002173">
    <property type="entry name" value="Carboh/pur_kinase_PfkB_CS"/>
</dbReference>
<proteinExistence type="predicted"/>